<proteinExistence type="inferred from homology"/>
<keyword evidence="5 7" id="KW-0326">Glycosidase</keyword>
<evidence type="ECO:0000256" key="1">
    <source>
        <dbReference type="ARBA" id="ARBA00009865"/>
    </source>
</evidence>
<keyword evidence="9" id="KW-1185">Reference proteome</keyword>
<evidence type="ECO:0000256" key="6">
    <source>
        <dbReference type="PIRSR" id="PIRSR606710-2"/>
    </source>
</evidence>
<sequence length="301" mass="34523">MYTNEINIRDPYVLVHDGSYYLYGTRSNTCWGNAEGFDCYKSSDMEHWDGPMEIFRRPVDFFATESFWAPECYYYNGRFYLLTTFGGPKMKKGIYLLVSDHPDGGFVPYGGRLTPENWTCIDATLYFENNHVYMIYSHSFEDTPNADICLEELESDLSSAKTCPRVLFSAKEAPWSKPVPFAEQEFGMKGDVYFSDGPCVFRMENGKLYLTWSSWSNGSYAVGAAVSENGTVEGPWTQIETPIWPENGGHGMVFQSLEGERYFVLHYPNDRAKERPCFKRLVLEGDRLMLSDIKEAEHEAV</sequence>
<keyword evidence="4" id="KW-0119">Carbohydrate metabolism</keyword>
<evidence type="ECO:0000313" key="9">
    <source>
        <dbReference type="Proteomes" id="UP000274920"/>
    </source>
</evidence>
<comment type="caution">
    <text evidence="8">The sequence shown here is derived from an EMBL/GenBank/DDBJ whole genome shotgun (WGS) entry which is preliminary data.</text>
</comment>
<dbReference type="Proteomes" id="UP000274920">
    <property type="component" value="Unassembled WGS sequence"/>
</dbReference>
<evidence type="ECO:0000256" key="5">
    <source>
        <dbReference type="ARBA" id="ARBA00023295"/>
    </source>
</evidence>
<protein>
    <recommendedName>
        <fullName evidence="10">Glycoside hydrolase</fullName>
    </recommendedName>
</protein>
<dbReference type="InterPro" id="IPR006710">
    <property type="entry name" value="Glyco_hydro_43"/>
</dbReference>
<dbReference type="CDD" id="cd08981">
    <property type="entry name" value="GH43_Bt1873-like"/>
    <property type="match status" value="1"/>
</dbReference>
<keyword evidence="2" id="KW-0624">Polysaccharide degradation</keyword>
<dbReference type="RefSeq" id="WP_125126403.1">
    <property type="nucleotide sequence ID" value="NZ_RHJS01000002.1"/>
</dbReference>
<comment type="similarity">
    <text evidence="1 7">Belongs to the glycosyl hydrolase 43 family.</text>
</comment>
<evidence type="ECO:0000256" key="7">
    <source>
        <dbReference type="RuleBase" id="RU361187"/>
    </source>
</evidence>
<evidence type="ECO:0000256" key="3">
    <source>
        <dbReference type="ARBA" id="ARBA00022801"/>
    </source>
</evidence>
<evidence type="ECO:0000256" key="4">
    <source>
        <dbReference type="ARBA" id="ARBA00023277"/>
    </source>
</evidence>
<accession>A0A3R8JKY1</accession>
<reference evidence="8" key="1">
    <citation type="submission" date="2018-10" db="EMBL/GenBank/DDBJ databases">
        <title>Schaedlerella arabinophila gen. nov. sp. nov., isolated from the mouse intestinal tract and comparative analysis with the genome of the closely related altered Schaedler flora strain ASF502.</title>
        <authorList>
            <person name="Miyake S."/>
            <person name="Soh M."/>
            <person name="Seedorf H."/>
        </authorList>
    </citation>
    <scope>NUCLEOTIDE SEQUENCE [LARGE SCALE GENOMIC DNA]</scope>
    <source>
        <strain evidence="8">DSM 106076</strain>
    </source>
</reference>
<dbReference type="GO" id="GO:0045493">
    <property type="term" value="P:xylan catabolic process"/>
    <property type="evidence" value="ECO:0007669"/>
    <property type="project" value="UniProtKB-KW"/>
</dbReference>
<dbReference type="AlphaFoldDB" id="A0A3R8JKY1"/>
<dbReference type="InterPro" id="IPR023296">
    <property type="entry name" value="Glyco_hydro_beta-prop_sf"/>
</dbReference>
<dbReference type="Pfam" id="PF04616">
    <property type="entry name" value="Glyco_hydro_43"/>
    <property type="match status" value="1"/>
</dbReference>
<dbReference type="EMBL" id="RHJS01000002">
    <property type="protein sequence ID" value="RRK30594.1"/>
    <property type="molecule type" value="Genomic_DNA"/>
</dbReference>
<dbReference type="PANTHER" id="PTHR43772">
    <property type="entry name" value="ENDO-1,4-BETA-XYLANASE"/>
    <property type="match status" value="1"/>
</dbReference>
<dbReference type="GO" id="GO:0004553">
    <property type="term" value="F:hydrolase activity, hydrolyzing O-glycosyl compounds"/>
    <property type="evidence" value="ECO:0007669"/>
    <property type="project" value="InterPro"/>
</dbReference>
<organism evidence="8 9">
    <name type="scientific">Schaedlerella arabinosiphila</name>
    <dbReference type="NCBI Taxonomy" id="2044587"/>
    <lineage>
        <taxon>Bacteria</taxon>
        <taxon>Bacillati</taxon>
        <taxon>Bacillota</taxon>
        <taxon>Clostridia</taxon>
        <taxon>Lachnospirales</taxon>
        <taxon>Lachnospiraceae</taxon>
        <taxon>Schaedlerella</taxon>
    </lineage>
</organism>
<dbReference type="SUPFAM" id="SSF75005">
    <property type="entry name" value="Arabinanase/levansucrase/invertase"/>
    <property type="match status" value="1"/>
</dbReference>
<keyword evidence="3 7" id="KW-0378">Hydrolase</keyword>
<dbReference type="Gene3D" id="2.115.10.20">
    <property type="entry name" value="Glycosyl hydrolase domain, family 43"/>
    <property type="match status" value="1"/>
</dbReference>
<gene>
    <name evidence="8" type="ORF">EBB54_03775</name>
</gene>
<feature type="site" description="Important for catalytic activity, responsible for pKa modulation of the active site Glu and correct orientation of both the proton donor and substrate" evidence="6">
    <location>
        <position position="122"/>
    </location>
</feature>
<evidence type="ECO:0000256" key="2">
    <source>
        <dbReference type="ARBA" id="ARBA00022651"/>
    </source>
</evidence>
<evidence type="ECO:0000313" key="8">
    <source>
        <dbReference type="EMBL" id="RRK30594.1"/>
    </source>
</evidence>
<dbReference type="PANTHER" id="PTHR43772:SF2">
    <property type="entry name" value="PUTATIVE (AFU_ORTHOLOGUE AFUA_2G04480)-RELATED"/>
    <property type="match status" value="1"/>
</dbReference>
<evidence type="ECO:0008006" key="10">
    <source>
        <dbReference type="Google" id="ProtNLM"/>
    </source>
</evidence>
<name>A0A3R8JKY1_9FIRM</name>
<dbReference type="InterPro" id="IPR052176">
    <property type="entry name" value="Glycosyl_Hydrlase_43_Enz"/>
</dbReference>
<keyword evidence="2" id="KW-0858">Xylan degradation</keyword>